<evidence type="ECO:0000256" key="1">
    <source>
        <dbReference type="SAM" id="Phobius"/>
    </source>
</evidence>
<sequence>MDNSNETETNSGAIAAIVLPFAVTISCCLSCCRYYMRNENAKKLKNIRRFQQSRTSQLTNEQLQYRIIGLYHDNGNSAAIISNPETQTGCRNGWKSLANATSGDDIETNFPDDTAYTPTLNPPAYEDIINRNTAAKLNVSSDPRTHTVVDVYNGAVTNLADDTTSIPKENPPAYEDII</sequence>
<gene>
    <name evidence="2" type="ORF">MEDL_40685</name>
</gene>
<keyword evidence="3" id="KW-1185">Reference proteome</keyword>
<dbReference type="OrthoDB" id="6085961at2759"/>
<reference evidence="2" key="1">
    <citation type="submission" date="2021-03" db="EMBL/GenBank/DDBJ databases">
        <authorList>
            <person name="Bekaert M."/>
        </authorList>
    </citation>
    <scope>NUCLEOTIDE SEQUENCE</scope>
</reference>
<keyword evidence="1" id="KW-0812">Transmembrane</keyword>
<dbReference type="AlphaFoldDB" id="A0A8S3TEM2"/>
<protein>
    <submittedName>
        <fullName evidence="2">Uncharacterized protein</fullName>
    </submittedName>
</protein>
<accession>A0A8S3TEM2</accession>
<keyword evidence="1" id="KW-0472">Membrane</keyword>
<keyword evidence="1" id="KW-1133">Transmembrane helix</keyword>
<dbReference type="Proteomes" id="UP000683360">
    <property type="component" value="Unassembled WGS sequence"/>
</dbReference>
<feature type="transmembrane region" description="Helical" evidence="1">
    <location>
        <begin position="12"/>
        <end position="36"/>
    </location>
</feature>
<name>A0A8S3TEM2_MYTED</name>
<dbReference type="EMBL" id="CAJPWZ010001970">
    <property type="protein sequence ID" value="CAG2227686.1"/>
    <property type="molecule type" value="Genomic_DNA"/>
</dbReference>
<proteinExistence type="predicted"/>
<organism evidence="2 3">
    <name type="scientific">Mytilus edulis</name>
    <name type="common">Blue mussel</name>
    <dbReference type="NCBI Taxonomy" id="6550"/>
    <lineage>
        <taxon>Eukaryota</taxon>
        <taxon>Metazoa</taxon>
        <taxon>Spiralia</taxon>
        <taxon>Lophotrochozoa</taxon>
        <taxon>Mollusca</taxon>
        <taxon>Bivalvia</taxon>
        <taxon>Autobranchia</taxon>
        <taxon>Pteriomorphia</taxon>
        <taxon>Mytilida</taxon>
        <taxon>Mytiloidea</taxon>
        <taxon>Mytilidae</taxon>
        <taxon>Mytilinae</taxon>
        <taxon>Mytilus</taxon>
    </lineage>
</organism>
<evidence type="ECO:0000313" key="2">
    <source>
        <dbReference type="EMBL" id="CAG2227686.1"/>
    </source>
</evidence>
<comment type="caution">
    <text evidence="2">The sequence shown here is derived from an EMBL/GenBank/DDBJ whole genome shotgun (WGS) entry which is preliminary data.</text>
</comment>
<evidence type="ECO:0000313" key="3">
    <source>
        <dbReference type="Proteomes" id="UP000683360"/>
    </source>
</evidence>